<evidence type="ECO:0000259" key="5">
    <source>
        <dbReference type="PROSITE" id="PS50865"/>
    </source>
</evidence>
<organism evidence="6 7">
    <name type="scientific">Roridomyces roridus</name>
    <dbReference type="NCBI Taxonomy" id="1738132"/>
    <lineage>
        <taxon>Eukaryota</taxon>
        <taxon>Fungi</taxon>
        <taxon>Dikarya</taxon>
        <taxon>Basidiomycota</taxon>
        <taxon>Agaricomycotina</taxon>
        <taxon>Agaricomycetes</taxon>
        <taxon>Agaricomycetidae</taxon>
        <taxon>Agaricales</taxon>
        <taxon>Marasmiineae</taxon>
        <taxon>Mycenaceae</taxon>
        <taxon>Roridomyces</taxon>
    </lineage>
</organism>
<keyword evidence="7" id="KW-1185">Reference proteome</keyword>
<evidence type="ECO:0000256" key="4">
    <source>
        <dbReference type="PROSITE-ProRule" id="PRU00134"/>
    </source>
</evidence>
<dbReference type="Proteomes" id="UP001221142">
    <property type="component" value="Unassembled WGS sequence"/>
</dbReference>
<dbReference type="GO" id="GO:0008270">
    <property type="term" value="F:zinc ion binding"/>
    <property type="evidence" value="ECO:0007669"/>
    <property type="project" value="UniProtKB-KW"/>
</dbReference>
<evidence type="ECO:0000256" key="2">
    <source>
        <dbReference type="ARBA" id="ARBA00022771"/>
    </source>
</evidence>
<evidence type="ECO:0000256" key="1">
    <source>
        <dbReference type="ARBA" id="ARBA00022723"/>
    </source>
</evidence>
<dbReference type="PROSITE" id="PS50865">
    <property type="entry name" value="ZF_MYND_2"/>
    <property type="match status" value="1"/>
</dbReference>
<accession>A0AAD7BGE8</accession>
<dbReference type="AlphaFoldDB" id="A0AAD7BGE8"/>
<dbReference type="Gene3D" id="6.10.140.2220">
    <property type="match status" value="1"/>
</dbReference>
<dbReference type="SUPFAM" id="SSF144232">
    <property type="entry name" value="HIT/MYND zinc finger-like"/>
    <property type="match status" value="1"/>
</dbReference>
<keyword evidence="2 4" id="KW-0863">Zinc-finger</keyword>
<keyword evidence="3" id="KW-0862">Zinc</keyword>
<dbReference type="InterPro" id="IPR002893">
    <property type="entry name" value="Znf_MYND"/>
</dbReference>
<sequence length="265" mass="30293">MSSTPPIPSRSKTGNDMFCFEESCENSRLKGYTLSRCKKCRNTYYCSVACQRKDWPRHKEWCKHAAATAALGDDALSQEFDRDICVHLMHGHTDPEYIETKMVLLKLRQRQSGGTAVLNPLQIYRFESVELLDRSYLPALTNASPNSLRLMNQFVREWHEKAQRFTTEVCAAAWVVTEIFTPDGSKRVMIRHTPVTVTMPMLQGPKAFRAEEVLAMQINMGVTSRDGMALVEKNKEMSRLLSDHPETLEKIVSKFIDLSAIVDKW</sequence>
<protein>
    <recommendedName>
        <fullName evidence="5">MYND-type domain-containing protein</fullName>
    </recommendedName>
</protein>
<keyword evidence="1" id="KW-0479">Metal-binding</keyword>
<reference evidence="6" key="1">
    <citation type="submission" date="2023-03" db="EMBL/GenBank/DDBJ databases">
        <title>Massive genome expansion in bonnet fungi (Mycena s.s.) driven by repeated elements and novel gene families across ecological guilds.</title>
        <authorList>
            <consortium name="Lawrence Berkeley National Laboratory"/>
            <person name="Harder C.B."/>
            <person name="Miyauchi S."/>
            <person name="Viragh M."/>
            <person name="Kuo A."/>
            <person name="Thoen E."/>
            <person name="Andreopoulos B."/>
            <person name="Lu D."/>
            <person name="Skrede I."/>
            <person name="Drula E."/>
            <person name="Henrissat B."/>
            <person name="Morin E."/>
            <person name="Kohler A."/>
            <person name="Barry K."/>
            <person name="LaButti K."/>
            <person name="Morin E."/>
            <person name="Salamov A."/>
            <person name="Lipzen A."/>
            <person name="Mereny Z."/>
            <person name="Hegedus B."/>
            <person name="Baldrian P."/>
            <person name="Stursova M."/>
            <person name="Weitz H."/>
            <person name="Taylor A."/>
            <person name="Grigoriev I.V."/>
            <person name="Nagy L.G."/>
            <person name="Martin F."/>
            <person name="Kauserud H."/>
        </authorList>
    </citation>
    <scope>NUCLEOTIDE SEQUENCE</scope>
    <source>
        <strain evidence="6">9284</strain>
    </source>
</reference>
<proteinExistence type="predicted"/>
<evidence type="ECO:0000313" key="7">
    <source>
        <dbReference type="Proteomes" id="UP001221142"/>
    </source>
</evidence>
<feature type="domain" description="MYND-type" evidence="5">
    <location>
        <begin position="21"/>
        <end position="62"/>
    </location>
</feature>
<gene>
    <name evidence="6" type="ORF">FB45DRAFT_871202</name>
</gene>
<name>A0AAD7BGE8_9AGAR</name>
<evidence type="ECO:0000313" key="6">
    <source>
        <dbReference type="EMBL" id="KAJ7620145.1"/>
    </source>
</evidence>
<evidence type="ECO:0000256" key="3">
    <source>
        <dbReference type="ARBA" id="ARBA00022833"/>
    </source>
</evidence>
<dbReference type="EMBL" id="JARKIF010000017">
    <property type="protein sequence ID" value="KAJ7620145.1"/>
    <property type="molecule type" value="Genomic_DNA"/>
</dbReference>
<comment type="caution">
    <text evidence="6">The sequence shown here is derived from an EMBL/GenBank/DDBJ whole genome shotgun (WGS) entry which is preliminary data.</text>
</comment>
<dbReference type="Pfam" id="PF01753">
    <property type="entry name" value="zf-MYND"/>
    <property type="match status" value="1"/>
</dbReference>